<reference evidence="4 5" key="1">
    <citation type="submission" date="2007-06" db="EMBL/GenBank/DDBJ databases">
        <authorList>
            <person name="Shimkets L."/>
            <person name="Ferriera S."/>
            <person name="Johnson J."/>
            <person name="Kravitz S."/>
            <person name="Beeson K."/>
            <person name="Sutton G."/>
            <person name="Rogers Y.-H."/>
            <person name="Friedman R."/>
            <person name="Frazier M."/>
            <person name="Venter J.C."/>
        </authorList>
    </citation>
    <scope>NUCLEOTIDE SEQUENCE [LARGE SCALE GENOMIC DNA]</scope>
    <source>
        <strain evidence="4 5">SIR-1</strain>
    </source>
</reference>
<feature type="signal peptide" evidence="2">
    <location>
        <begin position="1"/>
        <end position="20"/>
    </location>
</feature>
<dbReference type="EMBL" id="ABCS01000029">
    <property type="protein sequence ID" value="EDM78557.1"/>
    <property type="molecule type" value="Genomic_DNA"/>
</dbReference>
<name>A6G6C8_9BACT</name>
<accession>A6G6C8</accession>
<organism evidence="4 5">
    <name type="scientific">Plesiocystis pacifica SIR-1</name>
    <dbReference type="NCBI Taxonomy" id="391625"/>
    <lineage>
        <taxon>Bacteria</taxon>
        <taxon>Pseudomonadati</taxon>
        <taxon>Myxococcota</taxon>
        <taxon>Polyangia</taxon>
        <taxon>Nannocystales</taxon>
        <taxon>Nannocystaceae</taxon>
        <taxon>Plesiocystis</taxon>
    </lineage>
</organism>
<dbReference type="Proteomes" id="UP000005801">
    <property type="component" value="Unassembled WGS sequence"/>
</dbReference>
<protein>
    <recommendedName>
        <fullName evidence="3">DUF6438 domain-containing protein</fullName>
    </recommendedName>
</protein>
<dbReference type="STRING" id="391625.PPSIR1_15005"/>
<keyword evidence="5" id="KW-1185">Reference proteome</keyword>
<evidence type="ECO:0000313" key="4">
    <source>
        <dbReference type="EMBL" id="EDM78557.1"/>
    </source>
</evidence>
<dbReference type="RefSeq" id="WP_006972277.1">
    <property type="nucleotide sequence ID" value="NZ_ABCS01000029.1"/>
</dbReference>
<evidence type="ECO:0000256" key="2">
    <source>
        <dbReference type="SAM" id="SignalP"/>
    </source>
</evidence>
<dbReference type="PROSITE" id="PS51257">
    <property type="entry name" value="PROKAR_LIPOPROTEIN"/>
    <property type="match status" value="1"/>
</dbReference>
<evidence type="ECO:0000313" key="5">
    <source>
        <dbReference type="Proteomes" id="UP000005801"/>
    </source>
</evidence>
<proteinExistence type="predicted"/>
<keyword evidence="2" id="KW-0732">Signal</keyword>
<evidence type="ECO:0000256" key="1">
    <source>
        <dbReference type="SAM" id="MobiDB-lite"/>
    </source>
</evidence>
<feature type="chain" id="PRO_5002697566" description="DUF6438 domain-containing protein" evidence="2">
    <location>
        <begin position="21"/>
        <end position="333"/>
    </location>
</feature>
<dbReference type="OrthoDB" id="7172369at2"/>
<evidence type="ECO:0000259" key="3">
    <source>
        <dbReference type="Pfam" id="PF20033"/>
    </source>
</evidence>
<feature type="region of interest" description="Disordered" evidence="1">
    <location>
        <begin position="23"/>
        <end position="73"/>
    </location>
</feature>
<comment type="caution">
    <text evidence="4">The sequence shown here is derived from an EMBL/GenBank/DDBJ whole genome shotgun (WGS) entry which is preliminary data.</text>
</comment>
<dbReference type="Pfam" id="PF20033">
    <property type="entry name" value="DUF6438"/>
    <property type="match status" value="1"/>
</dbReference>
<feature type="domain" description="DUF6438" evidence="3">
    <location>
        <begin position="77"/>
        <end position="186"/>
    </location>
</feature>
<sequence length="333" mass="35807">MSARSSLAVALALLVFGACTEGRSSVDEQVPAPELGRSPGSPEPPPPPPPKRDDPRPSEGGATLDRPADVRGPLRELDYRTSGCYGRCPVQRLVLRPSGEFLYIGERHTKRAGVYVGRADEELTARLFAAAGEPPFDRGAEYASEFSDQSATTIGSVDGRDRVVVSDYGFVAPEAVKAVEQDFEELIAAIPNASPSERPKEIDFDHFVQSSPSPSCRRYGDAIRERCVALGEGRTATRGCVYHGAIAAELDDLRYTFDGEALEAGCAFALDSVEADRAGLDEADPRAVKHLDAEMKAKCAEFLAIVFREQGDPDYPDEVSPNRGGLCESILGT</sequence>
<gene>
    <name evidence="4" type="ORF">PPSIR1_15005</name>
</gene>
<dbReference type="AlphaFoldDB" id="A6G6C8"/>
<dbReference type="InterPro" id="IPR045497">
    <property type="entry name" value="DUF6438"/>
</dbReference>